<dbReference type="SUPFAM" id="SSF52540">
    <property type="entry name" value="P-loop containing nucleoside triphosphate hydrolases"/>
    <property type="match status" value="1"/>
</dbReference>
<dbReference type="Proteomes" id="UP000199079">
    <property type="component" value="Unassembled WGS sequence"/>
</dbReference>
<evidence type="ECO:0000313" key="2">
    <source>
        <dbReference type="EMBL" id="SDY29421.1"/>
    </source>
</evidence>
<evidence type="ECO:0000256" key="1">
    <source>
        <dbReference type="SAM" id="MobiDB-lite"/>
    </source>
</evidence>
<organism evidence="2 3">
    <name type="scientific">Halopenitus persicus</name>
    <dbReference type="NCBI Taxonomy" id="1048396"/>
    <lineage>
        <taxon>Archaea</taxon>
        <taxon>Methanobacteriati</taxon>
        <taxon>Methanobacteriota</taxon>
        <taxon>Stenosarchaea group</taxon>
        <taxon>Halobacteria</taxon>
        <taxon>Halobacteriales</taxon>
        <taxon>Haloferacaceae</taxon>
        <taxon>Halopenitus</taxon>
    </lineage>
</organism>
<feature type="compositionally biased region" description="Basic and acidic residues" evidence="1">
    <location>
        <begin position="7"/>
        <end position="43"/>
    </location>
</feature>
<dbReference type="InterPro" id="IPR003724">
    <property type="entry name" value="CblAdoTrfase_CobA"/>
</dbReference>
<name>A0A1H3IP06_9EURY</name>
<sequence length="258" mass="27154">MIPVDGTPDHDANAVDRDATDADDSAHDANDSAHDANATDRDTPGAGVTPAAREITPAAPEEFGLVQVWWGDGKGKTTAALGMGVRAAGHGYRVHLLQFMKGGADSVEPDRGEYNAIAALPGLSYENTGHYGWHGFRDGSADDDHAAKAAGGLERARELIDAAGDADLTAPLPLSGDPEAGVHLLILDEVLYAADRGLIDPDDVRGLIDAKPDALELVVTGSHTRPDYLEDDADLITRVAKEKHPIDAGQRARKGTEF</sequence>
<dbReference type="GO" id="GO:0009236">
    <property type="term" value="P:cobalamin biosynthetic process"/>
    <property type="evidence" value="ECO:0007669"/>
    <property type="project" value="InterPro"/>
</dbReference>
<reference evidence="3" key="1">
    <citation type="submission" date="2016-10" db="EMBL/GenBank/DDBJ databases">
        <authorList>
            <person name="Varghese N."/>
            <person name="Submissions S."/>
        </authorList>
    </citation>
    <scope>NUCLEOTIDE SEQUENCE [LARGE SCALE GENOMIC DNA]</scope>
    <source>
        <strain evidence="3">DC30,IBRC 10041,KCTC 4046</strain>
    </source>
</reference>
<keyword evidence="3" id="KW-1185">Reference proteome</keyword>
<dbReference type="GO" id="GO:0008817">
    <property type="term" value="F:corrinoid adenosyltransferase activity"/>
    <property type="evidence" value="ECO:0007669"/>
    <property type="project" value="InterPro"/>
</dbReference>
<dbReference type="InterPro" id="IPR027417">
    <property type="entry name" value="P-loop_NTPase"/>
</dbReference>
<keyword evidence="2" id="KW-0808">Transferase</keyword>
<dbReference type="EMBL" id="FNPC01000004">
    <property type="protein sequence ID" value="SDY29421.1"/>
    <property type="molecule type" value="Genomic_DNA"/>
</dbReference>
<dbReference type="Pfam" id="PF02572">
    <property type="entry name" value="CobA_CobO_BtuR"/>
    <property type="match status" value="1"/>
</dbReference>
<dbReference type="Gene3D" id="3.40.50.300">
    <property type="entry name" value="P-loop containing nucleotide triphosphate hydrolases"/>
    <property type="match status" value="1"/>
</dbReference>
<dbReference type="GO" id="GO:0005524">
    <property type="term" value="F:ATP binding"/>
    <property type="evidence" value="ECO:0007669"/>
    <property type="project" value="InterPro"/>
</dbReference>
<accession>A0A1H3IP06</accession>
<dbReference type="AlphaFoldDB" id="A0A1H3IP06"/>
<dbReference type="PANTHER" id="PTHR46638">
    <property type="entry name" value="CORRINOID ADENOSYLTRANSFERASE"/>
    <property type="match status" value="1"/>
</dbReference>
<proteinExistence type="predicted"/>
<dbReference type="PANTHER" id="PTHR46638:SF1">
    <property type="entry name" value="CORRINOID ADENOSYLTRANSFERASE"/>
    <property type="match status" value="1"/>
</dbReference>
<evidence type="ECO:0000313" key="3">
    <source>
        <dbReference type="Proteomes" id="UP000199079"/>
    </source>
</evidence>
<gene>
    <name evidence="2" type="ORF">SAMN05216564_104202</name>
</gene>
<protein>
    <submittedName>
        <fullName evidence="2">Cob(I)yrinic acid a,c-diamide adenosyltransferase</fullName>
    </submittedName>
</protein>
<feature type="region of interest" description="Disordered" evidence="1">
    <location>
        <begin position="1"/>
        <end position="50"/>
    </location>
</feature>